<evidence type="ECO:0000313" key="11">
    <source>
        <dbReference type="Proteomes" id="UP001329430"/>
    </source>
</evidence>
<comment type="subcellular location">
    <subcellularLocation>
        <location evidence="1">Cell membrane</location>
        <topology evidence="1">Multi-pass membrane protein</topology>
    </subcellularLocation>
</comment>
<evidence type="ECO:0000256" key="8">
    <source>
        <dbReference type="SAM" id="Phobius"/>
    </source>
</evidence>
<evidence type="ECO:0000256" key="2">
    <source>
        <dbReference type="ARBA" id="ARBA00022448"/>
    </source>
</evidence>
<evidence type="ECO:0000259" key="9">
    <source>
        <dbReference type="PROSITE" id="PS50850"/>
    </source>
</evidence>
<dbReference type="InterPro" id="IPR036259">
    <property type="entry name" value="MFS_trans_sf"/>
</dbReference>
<dbReference type="PROSITE" id="PS50850">
    <property type="entry name" value="MFS"/>
    <property type="match status" value="1"/>
</dbReference>
<evidence type="ECO:0000256" key="7">
    <source>
        <dbReference type="ARBA" id="ARBA00023136"/>
    </source>
</evidence>
<evidence type="ECO:0000256" key="6">
    <source>
        <dbReference type="ARBA" id="ARBA00022989"/>
    </source>
</evidence>
<reference evidence="10 11" key="1">
    <citation type="journal article" date="2024" name="Insects">
        <title>An Improved Chromosome-Level Genome Assembly of the Firefly Pyrocoelia pectoralis.</title>
        <authorList>
            <person name="Fu X."/>
            <person name="Meyer-Rochow V.B."/>
            <person name="Ballantyne L."/>
            <person name="Zhu X."/>
        </authorList>
    </citation>
    <scope>NUCLEOTIDE SEQUENCE [LARGE SCALE GENOMIC DNA]</scope>
    <source>
        <strain evidence="10">XCY_ONT2</strain>
    </source>
</reference>
<feature type="transmembrane region" description="Helical" evidence="8">
    <location>
        <begin position="31"/>
        <end position="51"/>
    </location>
</feature>
<sequence length="512" mass="56782">MADLARSNSFLENSSTRTILSQVIAVSVKNFLLFVTGMSSAYPTILIPALTTESNFQLDNEGISWIGSTNLMCALIGCSLSGIITQPFGRKRFMQIATVPIMVSWLIFKFANQMWEIYFALALYGLSSGFIEAPVLSYVAEITQPRVRGMLSATGTLSSVAGVLVGFFLGTVLVWRDVAIVSSVVPVVAFCLLCFIPESPHWLIMRNRLDDAQKSLAWLRGWINVENVKEEFEEICRNHNTSCQTGDANVLTISEAPSSASTRNNIMVMVRPYIQKNFLWPFSLVLFICFLCGFTGFLTLQTYAVGIFSSLHVPINEYYATLGLGIAQFVGSLVSVVLVKCLGKRVMTFISLGFIGVCNLVIGVYGHQTNVNNLNLAPGNVSNTHIEISDHQWVPLVFLVLLSFFGHCGIRVLPWIILGEIYSYKTRAVGCGLSSALYYIFGFLGNKVFLRMIDLLTLPGVYWFYSLVSFVGLFIMYFVLPETEGKPLQEIIDHFSGISKLDNKIRKLPPAP</sequence>
<keyword evidence="7 8" id="KW-0472">Membrane</keyword>
<dbReference type="PANTHER" id="PTHR48021:SF39">
    <property type="entry name" value="MAJOR FACILITATOR SUPERFAMILY (MFS) PROFILE DOMAIN-CONTAINING PROTEIN"/>
    <property type="match status" value="1"/>
</dbReference>
<feature type="transmembrane region" description="Helical" evidence="8">
    <location>
        <begin position="117"/>
        <end position="139"/>
    </location>
</feature>
<dbReference type="InterPro" id="IPR050549">
    <property type="entry name" value="MFS_Trehalose_Transporter"/>
</dbReference>
<evidence type="ECO:0000256" key="4">
    <source>
        <dbReference type="ARBA" id="ARBA00022597"/>
    </source>
</evidence>
<dbReference type="InterPro" id="IPR005828">
    <property type="entry name" value="MFS_sugar_transport-like"/>
</dbReference>
<feature type="transmembrane region" description="Helical" evidence="8">
    <location>
        <begin position="462"/>
        <end position="480"/>
    </location>
</feature>
<keyword evidence="4" id="KW-0762">Sugar transport</keyword>
<feature type="transmembrane region" description="Helical" evidence="8">
    <location>
        <begin position="151"/>
        <end position="172"/>
    </location>
</feature>
<accession>A0AAN7VJD2</accession>
<dbReference type="GO" id="GO:0005886">
    <property type="term" value="C:plasma membrane"/>
    <property type="evidence" value="ECO:0007669"/>
    <property type="project" value="UniProtKB-SubCell"/>
</dbReference>
<evidence type="ECO:0000313" key="10">
    <source>
        <dbReference type="EMBL" id="KAK5646753.1"/>
    </source>
</evidence>
<dbReference type="InterPro" id="IPR005829">
    <property type="entry name" value="Sugar_transporter_CS"/>
</dbReference>
<keyword evidence="6 8" id="KW-1133">Transmembrane helix</keyword>
<organism evidence="10 11">
    <name type="scientific">Pyrocoelia pectoralis</name>
    <dbReference type="NCBI Taxonomy" id="417401"/>
    <lineage>
        <taxon>Eukaryota</taxon>
        <taxon>Metazoa</taxon>
        <taxon>Ecdysozoa</taxon>
        <taxon>Arthropoda</taxon>
        <taxon>Hexapoda</taxon>
        <taxon>Insecta</taxon>
        <taxon>Pterygota</taxon>
        <taxon>Neoptera</taxon>
        <taxon>Endopterygota</taxon>
        <taxon>Coleoptera</taxon>
        <taxon>Polyphaga</taxon>
        <taxon>Elateriformia</taxon>
        <taxon>Elateroidea</taxon>
        <taxon>Lampyridae</taxon>
        <taxon>Lampyrinae</taxon>
        <taxon>Pyrocoelia</taxon>
    </lineage>
</organism>
<feature type="transmembrane region" description="Helical" evidence="8">
    <location>
        <begin position="63"/>
        <end position="84"/>
    </location>
</feature>
<feature type="transmembrane region" description="Helical" evidence="8">
    <location>
        <begin position="318"/>
        <end position="339"/>
    </location>
</feature>
<dbReference type="EMBL" id="JAVRBK010000003">
    <property type="protein sequence ID" value="KAK5646753.1"/>
    <property type="molecule type" value="Genomic_DNA"/>
</dbReference>
<feature type="transmembrane region" description="Helical" evidence="8">
    <location>
        <begin position="429"/>
        <end position="450"/>
    </location>
</feature>
<feature type="transmembrane region" description="Helical" evidence="8">
    <location>
        <begin position="278"/>
        <end position="298"/>
    </location>
</feature>
<feature type="transmembrane region" description="Helical" evidence="8">
    <location>
        <begin position="93"/>
        <end position="111"/>
    </location>
</feature>
<feature type="transmembrane region" description="Helical" evidence="8">
    <location>
        <begin position="346"/>
        <end position="366"/>
    </location>
</feature>
<proteinExistence type="predicted"/>
<name>A0AAN7VJD2_9COLE</name>
<dbReference type="PANTHER" id="PTHR48021">
    <property type="match status" value="1"/>
</dbReference>
<dbReference type="SUPFAM" id="SSF103473">
    <property type="entry name" value="MFS general substrate transporter"/>
    <property type="match status" value="1"/>
</dbReference>
<dbReference type="AlphaFoldDB" id="A0AAN7VJD2"/>
<gene>
    <name evidence="10" type="ORF">RI129_005217</name>
</gene>
<dbReference type="InterPro" id="IPR020846">
    <property type="entry name" value="MFS_dom"/>
</dbReference>
<dbReference type="GO" id="GO:0022857">
    <property type="term" value="F:transmembrane transporter activity"/>
    <property type="evidence" value="ECO:0007669"/>
    <property type="project" value="InterPro"/>
</dbReference>
<feature type="transmembrane region" description="Helical" evidence="8">
    <location>
        <begin position="178"/>
        <end position="196"/>
    </location>
</feature>
<dbReference type="FunFam" id="1.20.1250.20:FF:000218">
    <property type="entry name" value="facilitated trehalose transporter Tret1"/>
    <property type="match status" value="1"/>
</dbReference>
<dbReference type="Gene3D" id="1.20.1250.20">
    <property type="entry name" value="MFS general substrate transporter like domains"/>
    <property type="match status" value="1"/>
</dbReference>
<keyword evidence="2" id="KW-0813">Transport</keyword>
<dbReference type="Pfam" id="PF00083">
    <property type="entry name" value="Sugar_tr"/>
    <property type="match status" value="1"/>
</dbReference>
<feature type="transmembrane region" description="Helical" evidence="8">
    <location>
        <begin position="393"/>
        <end position="417"/>
    </location>
</feature>
<keyword evidence="11" id="KW-1185">Reference proteome</keyword>
<keyword evidence="3" id="KW-1003">Cell membrane</keyword>
<evidence type="ECO:0000256" key="5">
    <source>
        <dbReference type="ARBA" id="ARBA00022692"/>
    </source>
</evidence>
<feature type="domain" description="Major facilitator superfamily (MFS) profile" evidence="9">
    <location>
        <begin position="25"/>
        <end position="484"/>
    </location>
</feature>
<evidence type="ECO:0000256" key="1">
    <source>
        <dbReference type="ARBA" id="ARBA00004651"/>
    </source>
</evidence>
<evidence type="ECO:0000256" key="3">
    <source>
        <dbReference type="ARBA" id="ARBA00022475"/>
    </source>
</evidence>
<comment type="caution">
    <text evidence="10">The sequence shown here is derived from an EMBL/GenBank/DDBJ whole genome shotgun (WGS) entry which is preliminary data.</text>
</comment>
<keyword evidence="5 8" id="KW-0812">Transmembrane</keyword>
<dbReference type="PROSITE" id="PS00217">
    <property type="entry name" value="SUGAR_TRANSPORT_2"/>
    <property type="match status" value="1"/>
</dbReference>
<dbReference type="Proteomes" id="UP001329430">
    <property type="component" value="Chromosome 3"/>
</dbReference>
<protein>
    <recommendedName>
        <fullName evidence="9">Major facilitator superfamily (MFS) profile domain-containing protein</fullName>
    </recommendedName>
</protein>